<comment type="caution">
    <text evidence="2">The sequence shown here is derived from an EMBL/GenBank/DDBJ whole genome shotgun (WGS) entry which is preliminary data.</text>
</comment>
<dbReference type="InterPro" id="IPR002347">
    <property type="entry name" value="SDR_fam"/>
</dbReference>
<comment type="similarity">
    <text evidence="1">Belongs to the short-chain dehydrogenases/reductases (SDR) family.</text>
</comment>
<evidence type="ECO:0000313" key="2">
    <source>
        <dbReference type="EMBL" id="GEK96428.1"/>
    </source>
</evidence>
<reference evidence="2 3" key="1">
    <citation type="submission" date="2019-07" db="EMBL/GenBank/DDBJ databases">
        <title>Whole genome shotgun sequence of Gluconobacter kanchanaburiensis NBRC 103587.</title>
        <authorList>
            <person name="Hosoyama A."/>
            <person name="Uohara A."/>
            <person name="Ohji S."/>
            <person name="Ichikawa N."/>
        </authorList>
    </citation>
    <scope>NUCLEOTIDE SEQUENCE [LARGE SCALE GENOMIC DNA]</scope>
    <source>
        <strain evidence="2 3">NBRC 103587</strain>
    </source>
</reference>
<dbReference type="OrthoDB" id="9793325at2"/>
<dbReference type="Pfam" id="PF13561">
    <property type="entry name" value="adh_short_C2"/>
    <property type="match status" value="1"/>
</dbReference>
<dbReference type="FunFam" id="3.40.50.720:FF:000084">
    <property type="entry name" value="Short-chain dehydrogenase reductase"/>
    <property type="match status" value="1"/>
</dbReference>
<name>A0A511B7P6_9PROT</name>
<evidence type="ECO:0000256" key="1">
    <source>
        <dbReference type="ARBA" id="ARBA00006484"/>
    </source>
</evidence>
<keyword evidence="3" id="KW-1185">Reference proteome</keyword>
<dbReference type="InterPro" id="IPR036291">
    <property type="entry name" value="NAD(P)-bd_dom_sf"/>
</dbReference>
<sequence>MDLGLNGKTALVLGASRGLGRAIAAGLCAEGATVLAAARHPSDIEAWRADLPPDQQTQLTAFHADLADRASIVALAERVVRDGGVDILVNNSGGPPPGAISTFSDEDWIAHFTVMASRFFLLASHLVPGMRERKWGRVLTVGSSGIMQPIAGLGLSNGIRGAIAGWSKTLSNEVAADGVTVNMLIPGRIHTDRLDQLDGAAAQRDGLTRDDVARRSLRDIPAARYGRPEEFADAAVFLASERASYITGSQLRVDGGMIRSV</sequence>
<dbReference type="EMBL" id="BJVA01000008">
    <property type="protein sequence ID" value="GEK96428.1"/>
    <property type="molecule type" value="Genomic_DNA"/>
</dbReference>
<dbReference type="PANTHER" id="PTHR42879">
    <property type="entry name" value="3-OXOACYL-(ACYL-CARRIER-PROTEIN) REDUCTASE"/>
    <property type="match status" value="1"/>
</dbReference>
<dbReference type="AlphaFoldDB" id="A0A511B7P6"/>
<dbReference type="Gene3D" id="3.40.50.720">
    <property type="entry name" value="NAD(P)-binding Rossmann-like Domain"/>
    <property type="match status" value="1"/>
</dbReference>
<organism evidence="2 3">
    <name type="scientific">Gluconobacter kanchanaburiensis NBRC 103587</name>
    <dbReference type="NCBI Taxonomy" id="1307948"/>
    <lineage>
        <taxon>Bacteria</taxon>
        <taxon>Pseudomonadati</taxon>
        <taxon>Pseudomonadota</taxon>
        <taxon>Alphaproteobacteria</taxon>
        <taxon>Acetobacterales</taxon>
        <taxon>Acetobacteraceae</taxon>
        <taxon>Gluconobacter</taxon>
    </lineage>
</organism>
<proteinExistence type="inferred from homology"/>
<dbReference type="PANTHER" id="PTHR42879:SF6">
    <property type="entry name" value="NADPH-DEPENDENT REDUCTASE BACG"/>
    <property type="match status" value="1"/>
</dbReference>
<accession>A0A511B7P6</accession>
<protein>
    <submittedName>
        <fullName evidence="2">3-oxoacyl-ACP reductase</fullName>
    </submittedName>
</protein>
<dbReference type="SUPFAM" id="SSF51735">
    <property type="entry name" value="NAD(P)-binding Rossmann-fold domains"/>
    <property type="match status" value="1"/>
</dbReference>
<dbReference type="Proteomes" id="UP000321079">
    <property type="component" value="Unassembled WGS sequence"/>
</dbReference>
<dbReference type="RefSeq" id="WP_146861237.1">
    <property type="nucleotide sequence ID" value="NZ_BARK01000007.1"/>
</dbReference>
<dbReference type="InterPro" id="IPR050259">
    <property type="entry name" value="SDR"/>
</dbReference>
<dbReference type="PRINTS" id="PR00081">
    <property type="entry name" value="GDHRDH"/>
</dbReference>
<evidence type="ECO:0000313" key="3">
    <source>
        <dbReference type="Proteomes" id="UP000321079"/>
    </source>
</evidence>
<gene>
    <name evidence="2" type="ORF">GKA01_16250</name>
</gene>